<gene>
    <name evidence="1" type="ORF">DQX05_13340</name>
</gene>
<organism evidence="1 2">
    <name type="scientific">Paenibacillus thiaminolyticus</name>
    <name type="common">Bacillus thiaminolyticus</name>
    <dbReference type="NCBI Taxonomy" id="49283"/>
    <lineage>
        <taxon>Bacteria</taxon>
        <taxon>Bacillati</taxon>
        <taxon>Bacillota</taxon>
        <taxon>Bacilli</taxon>
        <taxon>Bacillales</taxon>
        <taxon>Paenibacillaceae</taxon>
        <taxon>Paenibacillus</taxon>
    </lineage>
</organism>
<comment type="caution">
    <text evidence="1">The sequence shown here is derived from an EMBL/GenBank/DDBJ whole genome shotgun (WGS) entry which is preliminary data.</text>
</comment>
<evidence type="ECO:0000313" key="1">
    <source>
        <dbReference type="EMBL" id="RJG23616.1"/>
    </source>
</evidence>
<dbReference type="AlphaFoldDB" id="A0A3A3H3A1"/>
<dbReference type="EMBL" id="QYZD01000010">
    <property type="protein sequence ID" value="RJG23616.1"/>
    <property type="molecule type" value="Genomic_DNA"/>
</dbReference>
<protein>
    <submittedName>
        <fullName evidence="1">Uncharacterized protein</fullName>
    </submittedName>
</protein>
<dbReference type="Proteomes" id="UP000266177">
    <property type="component" value="Unassembled WGS sequence"/>
</dbReference>
<name>A0A3A3H3A1_PANTH</name>
<proteinExistence type="predicted"/>
<reference evidence="1 2" key="1">
    <citation type="submission" date="2018-09" db="EMBL/GenBank/DDBJ databases">
        <title>Paenibacillus SK2017-BO5.</title>
        <authorList>
            <person name="Piskunova J.V."/>
            <person name="Dubiley S.A."/>
            <person name="Severinov K.V."/>
        </authorList>
    </citation>
    <scope>NUCLEOTIDE SEQUENCE [LARGE SCALE GENOMIC DNA]</scope>
    <source>
        <strain evidence="1 2">BO5</strain>
    </source>
</reference>
<sequence>MNDFGGIQTLLSLAGDGRVFFAIELAVLRTGAVPLTRAAPVKVRQREDNGHCMHKPSCKRVLADQLQGE</sequence>
<evidence type="ECO:0000313" key="2">
    <source>
        <dbReference type="Proteomes" id="UP000266177"/>
    </source>
</evidence>
<accession>A0A3A3H3A1</accession>